<feature type="domain" description="GATA-type" evidence="11">
    <location>
        <begin position="140"/>
        <end position="187"/>
    </location>
</feature>
<evidence type="ECO:0000256" key="5">
    <source>
        <dbReference type="ARBA" id="ARBA00023015"/>
    </source>
</evidence>
<feature type="region of interest" description="Disordered" evidence="10">
    <location>
        <begin position="92"/>
        <end position="134"/>
    </location>
</feature>
<sequence length="404" mass="43084">MLQYAAPNAPQTFPRRSSVFADPPSRSADKALSSYDSHTGYNIPRPPSTLSQATTSSEQHRSKSFSSLTGSLDSSAALSQLAMLAAQAPAAEMNTNNGSSDSTRSGTPNNAMNGANNAQYASAPHATAGGNQTGGGPPVCQNCSTSTTPLWRRDESGSVLCNACGLFLKLHARPRPISLKTDVIKSRNRVKTAQPKKRDSNGGADGRMQAPQSNGFGTSQNDIVHNGHQHSLPMSQSLEHSARAPSPTSASRSNTPLNQHSSSAIAPQHIFDNVNLPSADSSFSASPSLPHFSLRNPSPAPSSLNGTSNGHMEPPQTYDVLLHQNQILRTRVSELEVINDLFRGRVSELEGNGEVLRLKAELGAAHERAEQMQKRIMELETEVREGPARKKARLEHGSETNGSS</sequence>
<name>A0A0F4GQX6_9PEZI</name>
<dbReference type="GO" id="GO:0000978">
    <property type="term" value="F:RNA polymerase II cis-regulatory region sequence-specific DNA binding"/>
    <property type="evidence" value="ECO:0007669"/>
    <property type="project" value="TreeGrafter"/>
</dbReference>
<dbReference type="GO" id="GO:0008270">
    <property type="term" value="F:zinc ion binding"/>
    <property type="evidence" value="ECO:0007669"/>
    <property type="project" value="UniProtKB-KW"/>
</dbReference>
<evidence type="ECO:0000256" key="9">
    <source>
        <dbReference type="SAM" id="Coils"/>
    </source>
</evidence>
<evidence type="ECO:0000256" key="4">
    <source>
        <dbReference type="ARBA" id="ARBA00022833"/>
    </source>
</evidence>
<evidence type="ECO:0000256" key="1">
    <source>
        <dbReference type="ARBA" id="ARBA00004123"/>
    </source>
</evidence>
<gene>
    <name evidence="12" type="ORF">TI39_contig358g00002</name>
</gene>
<reference evidence="12 13" key="1">
    <citation type="submission" date="2015-03" db="EMBL/GenBank/DDBJ databases">
        <title>RNA-seq based gene annotation and comparative genomics of four Zymoseptoria species reveal species-specific pathogenicity related genes and transposable element activity.</title>
        <authorList>
            <person name="Grandaubert J."/>
            <person name="Bhattacharyya A."/>
            <person name="Stukenbrock E.H."/>
        </authorList>
    </citation>
    <scope>NUCLEOTIDE SEQUENCE [LARGE SCALE GENOMIC DNA]</scope>
    <source>
        <strain evidence="12 13">Zb18110</strain>
    </source>
</reference>
<dbReference type="PROSITE" id="PS00344">
    <property type="entry name" value="GATA_ZN_FINGER_1"/>
    <property type="match status" value="1"/>
</dbReference>
<feature type="compositionally biased region" description="Polar residues" evidence="10">
    <location>
        <begin position="93"/>
        <end position="120"/>
    </location>
</feature>
<protein>
    <recommendedName>
        <fullName evidence="11">GATA-type domain-containing protein</fullName>
    </recommendedName>
</protein>
<keyword evidence="13" id="KW-1185">Reference proteome</keyword>
<dbReference type="OrthoDB" id="515401at2759"/>
<dbReference type="STRING" id="1047168.A0A0F4GQX6"/>
<feature type="compositionally biased region" description="Polar residues" evidence="10">
    <location>
        <begin position="301"/>
        <end position="310"/>
    </location>
</feature>
<keyword evidence="9" id="KW-0175">Coiled coil</keyword>
<dbReference type="InterPro" id="IPR013088">
    <property type="entry name" value="Znf_NHR/GATA"/>
</dbReference>
<feature type="compositionally biased region" description="Polar residues" evidence="10">
    <location>
        <begin position="210"/>
        <end position="223"/>
    </location>
</feature>
<keyword evidence="3 8" id="KW-0863">Zinc-finger</keyword>
<dbReference type="GO" id="GO:0000122">
    <property type="term" value="P:negative regulation of transcription by RNA polymerase II"/>
    <property type="evidence" value="ECO:0007669"/>
    <property type="project" value="TreeGrafter"/>
</dbReference>
<dbReference type="InterPro" id="IPR056998">
    <property type="entry name" value="Asd-4/GZF3_helical"/>
</dbReference>
<dbReference type="FunFam" id="3.30.50.10:FF:000007">
    <property type="entry name" value="Nitrogen regulatory AreA, N-terminal"/>
    <property type="match status" value="1"/>
</dbReference>
<comment type="subcellular location">
    <subcellularLocation>
        <location evidence="1">Nucleus</location>
    </subcellularLocation>
</comment>
<keyword evidence="7" id="KW-0539">Nucleus</keyword>
<feature type="region of interest" description="Disordered" evidence="10">
    <location>
        <begin position="181"/>
        <end position="262"/>
    </location>
</feature>
<dbReference type="GO" id="GO:0045944">
    <property type="term" value="P:positive regulation of transcription by RNA polymerase II"/>
    <property type="evidence" value="ECO:0007669"/>
    <property type="project" value="TreeGrafter"/>
</dbReference>
<dbReference type="SMART" id="SM00401">
    <property type="entry name" value="ZnF_GATA"/>
    <property type="match status" value="1"/>
</dbReference>
<dbReference type="GO" id="GO:0005634">
    <property type="term" value="C:nucleus"/>
    <property type="evidence" value="ECO:0007669"/>
    <property type="project" value="UniProtKB-SubCell"/>
</dbReference>
<feature type="compositionally biased region" description="Polar residues" evidence="10">
    <location>
        <begin position="48"/>
        <end position="57"/>
    </location>
</feature>
<dbReference type="PANTHER" id="PTHR10071:SF338">
    <property type="entry name" value="GATA-TYPE DOMAIN-CONTAINING PROTEIN"/>
    <property type="match status" value="1"/>
</dbReference>
<dbReference type="CDD" id="cd00202">
    <property type="entry name" value="ZnF_GATA"/>
    <property type="match status" value="1"/>
</dbReference>
<keyword evidence="5" id="KW-0805">Transcription regulation</keyword>
<evidence type="ECO:0000259" key="11">
    <source>
        <dbReference type="PROSITE" id="PS50114"/>
    </source>
</evidence>
<dbReference type="AlphaFoldDB" id="A0A0F4GQX6"/>
<keyword evidence="2" id="KW-0479">Metal-binding</keyword>
<evidence type="ECO:0000256" key="6">
    <source>
        <dbReference type="ARBA" id="ARBA00023163"/>
    </source>
</evidence>
<evidence type="ECO:0000256" key="8">
    <source>
        <dbReference type="PROSITE-ProRule" id="PRU00094"/>
    </source>
</evidence>
<feature type="compositionally biased region" description="Low complexity" evidence="10">
    <location>
        <begin position="243"/>
        <end position="256"/>
    </location>
</feature>
<feature type="compositionally biased region" description="Low complexity" evidence="10">
    <location>
        <begin position="280"/>
        <end position="294"/>
    </location>
</feature>
<feature type="coiled-coil region" evidence="9">
    <location>
        <begin position="355"/>
        <end position="382"/>
    </location>
</feature>
<feature type="region of interest" description="Disordered" evidence="10">
    <location>
        <begin position="280"/>
        <end position="316"/>
    </location>
</feature>
<evidence type="ECO:0000313" key="12">
    <source>
        <dbReference type="EMBL" id="KJX99432.1"/>
    </source>
</evidence>
<comment type="caution">
    <text evidence="12">The sequence shown here is derived from an EMBL/GenBank/DDBJ whole genome shotgun (WGS) entry which is preliminary data.</text>
</comment>
<dbReference type="EMBL" id="LAFY01000350">
    <property type="protein sequence ID" value="KJX99432.1"/>
    <property type="molecule type" value="Genomic_DNA"/>
</dbReference>
<dbReference type="PRINTS" id="PR00619">
    <property type="entry name" value="GATAZNFINGER"/>
</dbReference>
<keyword evidence="4" id="KW-0862">Zinc</keyword>
<organism evidence="12 13">
    <name type="scientific">Zymoseptoria brevis</name>
    <dbReference type="NCBI Taxonomy" id="1047168"/>
    <lineage>
        <taxon>Eukaryota</taxon>
        <taxon>Fungi</taxon>
        <taxon>Dikarya</taxon>
        <taxon>Ascomycota</taxon>
        <taxon>Pezizomycotina</taxon>
        <taxon>Dothideomycetes</taxon>
        <taxon>Dothideomycetidae</taxon>
        <taxon>Mycosphaerellales</taxon>
        <taxon>Mycosphaerellaceae</taxon>
        <taxon>Zymoseptoria</taxon>
    </lineage>
</organism>
<keyword evidence="6" id="KW-0804">Transcription</keyword>
<evidence type="ECO:0000256" key="2">
    <source>
        <dbReference type="ARBA" id="ARBA00022723"/>
    </source>
</evidence>
<evidence type="ECO:0000256" key="7">
    <source>
        <dbReference type="ARBA" id="ARBA00023242"/>
    </source>
</evidence>
<evidence type="ECO:0000256" key="3">
    <source>
        <dbReference type="ARBA" id="ARBA00022771"/>
    </source>
</evidence>
<accession>A0A0F4GQX6</accession>
<dbReference type="SUPFAM" id="SSF57716">
    <property type="entry name" value="Glucocorticoid receptor-like (DNA-binding domain)"/>
    <property type="match status" value="1"/>
</dbReference>
<dbReference type="InterPro" id="IPR039355">
    <property type="entry name" value="Transcription_factor_GATA"/>
</dbReference>
<feature type="region of interest" description="Disordered" evidence="10">
    <location>
        <begin position="1"/>
        <end position="70"/>
    </location>
</feature>
<dbReference type="Proteomes" id="UP000033647">
    <property type="component" value="Unassembled WGS sequence"/>
</dbReference>
<evidence type="ECO:0000256" key="10">
    <source>
        <dbReference type="SAM" id="MobiDB-lite"/>
    </source>
</evidence>
<feature type="compositionally biased region" description="Basic and acidic residues" evidence="10">
    <location>
        <begin position="382"/>
        <end position="398"/>
    </location>
</feature>
<dbReference type="PANTHER" id="PTHR10071">
    <property type="entry name" value="TRANSCRIPTION FACTOR GATA FAMILY MEMBER"/>
    <property type="match status" value="1"/>
</dbReference>
<dbReference type="GO" id="GO:0000981">
    <property type="term" value="F:DNA-binding transcription factor activity, RNA polymerase II-specific"/>
    <property type="evidence" value="ECO:0007669"/>
    <property type="project" value="TreeGrafter"/>
</dbReference>
<evidence type="ECO:0000313" key="13">
    <source>
        <dbReference type="Proteomes" id="UP000033647"/>
    </source>
</evidence>
<dbReference type="PROSITE" id="PS50114">
    <property type="entry name" value="GATA_ZN_FINGER_2"/>
    <property type="match status" value="1"/>
</dbReference>
<dbReference type="InterPro" id="IPR000679">
    <property type="entry name" value="Znf_GATA"/>
</dbReference>
<dbReference type="Gene3D" id="3.30.50.10">
    <property type="entry name" value="Erythroid Transcription Factor GATA-1, subunit A"/>
    <property type="match status" value="1"/>
</dbReference>
<feature type="region of interest" description="Disordered" evidence="10">
    <location>
        <begin position="382"/>
        <end position="404"/>
    </location>
</feature>
<dbReference type="Pfam" id="PF00320">
    <property type="entry name" value="GATA"/>
    <property type="match status" value="1"/>
</dbReference>
<proteinExistence type="predicted"/>
<dbReference type="Pfam" id="PF25026">
    <property type="entry name" value="Asd-4"/>
    <property type="match status" value="1"/>
</dbReference>